<keyword evidence="2" id="KW-0285">Flavoprotein</keyword>
<dbReference type="KEGG" id="das:Daes_3016"/>
<dbReference type="InterPro" id="IPR004792">
    <property type="entry name" value="BaiN-like"/>
</dbReference>
<evidence type="ECO:0000313" key="6">
    <source>
        <dbReference type="EMBL" id="ADU64009.1"/>
    </source>
</evidence>
<evidence type="ECO:0000313" key="7">
    <source>
        <dbReference type="Proteomes" id="UP000002191"/>
    </source>
</evidence>
<accession>E6VZD7</accession>
<dbReference type="Pfam" id="PF22780">
    <property type="entry name" value="HI0933_like_1st"/>
    <property type="match status" value="1"/>
</dbReference>
<dbReference type="STRING" id="643562.Daes_3016"/>
<gene>
    <name evidence="6" type="ordered locus">Daes_3016</name>
</gene>
<organism evidence="6 7">
    <name type="scientific">Pseudodesulfovibrio aespoeensis (strain ATCC 700646 / DSM 10631 / Aspo-2)</name>
    <name type="common">Desulfovibrio aespoeensis</name>
    <dbReference type="NCBI Taxonomy" id="643562"/>
    <lineage>
        <taxon>Bacteria</taxon>
        <taxon>Pseudomonadati</taxon>
        <taxon>Thermodesulfobacteriota</taxon>
        <taxon>Desulfovibrionia</taxon>
        <taxon>Desulfovibrionales</taxon>
        <taxon>Desulfovibrionaceae</taxon>
    </lineage>
</organism>
<reference evidence="6 7" key="2">
    <citation type="journal article" date="2014" name="Genome Announc.">
        <title>Complete Genome Sequence of the Subsurface, Mesophilic Sulfate-Reducing Bacterium Desulfovibrio aespoeensis Aspo-2.</title>
        <authorList>
            <person name="Pedersen K."/>
            <person name="Bengtsson A."/>
            <person name="Edlund J."/>
            <person name="Rabe L."/>
            <person name="Hazen T."/>
            <person name="Chakraborty R."/>
            <person name="Goodwin L."/>
            <person name="Shapiro N."/>
        </authorList>
    </citation>
    <scope>NUCLEOTIDE SEQUENCE [LARGE SCALE GENOMIC DNA]</scope>
    <source>
        <strain evidence="7">ATCC 700646 / DSM 10631 / Aspo-2</strain>
    </source>
</reference>
<evidence type="ECO:0000259" key="5">
    <source>
        <dbReference type="Pfam" id="PF22780"/>
    </source>
</evidence>
<evidence type="ECO:0000259" key="4">
    <source>
        <dbReference type="Pfam" id="PF03486"/>
    </source>
</evidence>
<dbReference type="EMBL" id="CP002431">
    <property type="protein sequence ID" value="ADU64009.1"/>
    <property type="molecule type" value="Genomic_DNA"/>
</dbReference>
<dbReference type="SUPFAM" id="SSF51905">
    <property type="entry name" value="FAD/NAD(P)-binding domain"/>
    <property type="match status" value="1"/>
</dbReference>
<dbReference type="InterPro" id="IPR057661">
    <property type="entry name" value="RsdA/BaiN/AoA(So)_Rossmann"/>
</dbReference>
<feature type="domain" description="RsdA/BaiN/AoA(So)-like Rossmann fold-like" evidence="4">
    <location>
        <begin position="8"/>
        <end position="390"/>
    </location>
</feature>
<dbReference type="RefSeq" id="WP_013515910.1">
    <property type="nucleotide sequence ID" value="NC_014844.1"/>
</dbReference>
<evidence type="ECO:0000256" key="2">
    <source>
        <dbReference type="ARBA" id="ARBA00022630"/>
    </source>
</evidence>
<proteinExistence type="predicted"/>
<dbReference type="Proteomes" id="UP000002191">
    <property type="component" value="Chromosome"/>
</dbReference>
<dbReference type="Gene3D" id="1.10.8.260">
    <property type="entry name" value="HI0933 insert domain-like"/>
    <property type="match status" value="1"/>
</dbReference>
<dbReference type="PANTHER" id="PTHR42887:SF2">
    <property type="entry name" value="OS12G0638800 PROTEIN"/>
    <property type="match status" value="1"/>
</dbReference>
<dbReference type="HOGENOM" id="CLU_025174_2_0_7"/>
<dbReference type="NCBIfam" id="TIGR00275">
    <property type="entry name" value="aminoacetone oxidase family FAD-binding enzyme"/>
    <property type="match status" value="1"/>
</dbReference>
<dbReference type="InterPro" id="IPR023166">
    <property type="entry name" value="BaiN-like_dom_sf"/>
</dbReference>
<dbReference type="AlphaFoldDB" id="E6VZD7"/>
<dbReference type="PANTHER" id="PTHR42887">
    <property type="entry name" value="OS12G0638800 PROTEIN"/>
    <property type="match status" value="1"/>
</dbReference>
<name>E6VZD7_PSEA9</name>
<dbReference type="OrthoDB" id="9773233at2"/>
<evidence type="ECO:0000256" key="3">
    <source>
        <dbReference type="ARBA" id="ARBA00022827"/>
    </source>
</evidence>
<dbReference type="InterPro" id="IPR055178">
    <property type="entry name" value="RsdA/BaiN/AoA(So)-like_dom"/>
</dbReference>
<keyword evidence="3" id="KW-0274">FAD</keyword>
<dbReference type="Gene3D" id="2.40.30.10">
    <property type="entry name" value="Translation factors"/>
    <property type="match status" value="1"/>
</dbReference>
<keyword evidence="7" id="KW-1185">Reference proteome</keyword>
<dbReference type="Pfam" id="PF03486">
    <property type="entry name" value="HI0933_like"/>
    <property type="match status" value="1"/>
</dbReference>
<comment type="cofactor">
    <cofactor evidence="1">
        <name>FAD</name>
        <dbReference type="ChEBI" id="CHEBI:57692"/>
    </cofactor>
</comment>
<dbReference type="Gene3D" id="3.50.50.60">
    <property type="entry name" value="FAD/NAD(P)-binding domain"/>
    <property type="match status" value="1"/>
</dbReference>
<dbReference type="SUPFAM" id="SSF160996">
    <property type="entry name" value="HI0933 insert domain-like"/>
    <property type="match status" value="1"/>
</dbReference>
<feature type="domain" description="RsdA/BaiN/AoA(So)-like insert" evidence="5">
    <location>
        <begin position="190"/>
        <end position="337"/>
    </location>
</feature>
<dbReference type="PRINTS" id="PR00411">
    <property type="entry name" value="PNDRDTASEI"/>
</dbReference>
<dbReference type="eggNOG" id="COG2081">
    <property type="taxonomic scope" value="Bacteria"/>
</dbReference>
<dbReference type="InterPro" id="IPR036188">
    <property type="entry name" value="FAD/NAD-bd_sf"/>
</dbReference>
<reference evidence="7" key="1">
    <citation type="submission" date="2010-12" db="EMBL/GenBank/DDBJ databases">
        <title>Complete sequence of Desulfovibrio aespoeensis Aspo-2.</title>
        <authorList>
            <consortium name="US DOE Joint Genome Institute"/>
            <person name="Lucas S."/>
            <person name="Copeland A."/>
            <person name="Lapidus A."/>
            <person name="Cheng J.-F."/>
            <person name="Goodwin L."/>
            <person name="Pitluck S."/>
            <person name="Chertkov O."/>
            <person name="Misra M."/>
            <person name="Detter J.C."/>
            <person name="Han C."/>
            <person name="Tapia R."/>
            <person name="Land M."/>
            <person name="Hauser L."/>
            <person name="Kyrpides N."/>
            <person name="Ivanova N."/>
            <person name="Ovchinnikova G."/>
            <person name="Pedersen K."/>
            <person name="Jagevall S."/>
            <person name="Hazen T."/>
            <person name="Woyke T."/>
        </authorList>
    </citation>
    <scope>NUCLEOTIDE SEQUENCE [LARGE SCALE GENOMIC DNA]</scope>
    <source>
        <strain evidence="7">ATCC 700646 / DSM 10631 / Aspo-2</strain>
    </source>
</reference>
<sequence length="398" mass="42423">MSTPAHFDVIILGAGASGLYCAMHAAMRGLRVAIIDHADKPGRKVRVSGGGKCNFTNLDVTPANYLCANPHFVKSALARHSPWDVITFFTEHGVTFEEREHGQLFTLKGAGHLAGILVDRCHKLGVDMLLGRTIEAVDGPGPFRVNTGGEIFKADALVIALGGPSWPQVGATDLGFRLAGQFGLPLVRPKPGLVPLVFARDERELCESLAGNALDVTIECNGARFTDALLFTHKGISGPATLQISSHWREGDPVIIDFLPRMSVADLVEANRTSTMQLRTLLSQELPKRLPSAILSESLAATEVSQLSKRQIEVAANRVHRFSVTPASTEGYAKAEVTVGGVDTSCISSKTFACTTVPGLHVIGETLDVTGHLGGYNLHWAFASAVACAEGLAENRNS</sequence>
<protein>
    <submittedName>
        <fullName evidence="6">HI0933 family protein</fullName>
    </submittedName>
</protein>
<evidence type="ECO:0000256" key="1">
    <source>
        <dbReference type="ARBA" id="ARBA00001974"/>
    </source>
</evidence>